<sequence length="193" mass="20732">MANYTSIQAHPWSRPLNCLALAGLCAVLLFAFAWQILFSEPPCPLCLLQRAAFAMAGVGLLLNIRFGASPLHYGIVILSALGGMFVAGRQILLHIAPNDAGFGSPFLGLHFYTWAFIAFAALIVFCSVVLTFERFTGHDTRQSRSGFAVALVMWLFLVLSAANALSTTLECGFGPCPDDPTGYLWLSPGSGTK</sequence>
<dbReference type="Pfam" id="PF02600">
    <property type="entry name" value="DsbB"/>
    <property type="match status" value="1"/>
</dbReference>
<dbReference type="EMBL" id="NJIH01000001">
    <property type="protein sequence ID" value="OWT66216.1"/>
    <property type="molecule type" value="Genomic_DNA"/>
</dbReference>
<gene>
    <name evidence="6" type="ORF">CEY11_00245</name>
</gene>
<feature type="transmembrane region" description="Helical" evidence="5">
    <location>
        <begin position="71"/>
        <end position="91"/>
    </location>
</feature>
<accession>A0A225MY70</accession>
<comment type="caution">
    <text evidence="6">The sequence shown here is derived from an EMBL/GenBank/DDBJ whole genome shotgun (WGS) entry which is preliminary data.</text>
</comment>
<dbReference type="AlphaFoldDB" id="A0A225MY70"/>
<dbReference type="Gene3D" id="1.20.1550.10">
    <property type="entry name" value="DsbB-like"/>
    <property type="match status" value="1"/>
</dbReference>
<proteinExistence type="predicted"/>
<evidence type="ECO:0000313" key="6">
    <source>
        <dbReference type="EMBL" id="OWT66216.1"/>
    </source>
</evidence>
<keyword evidence="7" id="KW-1185">Reference proteome</keyword>
<evidence type="ECO:0000256" key="4">
    <source>
        <dbReference type="ARBA" id="ARBA00023136"/>
    </source>
</evidence>
<dbReference type="RefSeq" id="WP_088601344.1">
    <property type="nucleotide sequence ID" value="NZ_NJIH01000001.1"/>
</dbReference>
<keyword evidence="3 5" id="KW-1133">Transmembrane helix</keyword>
<protein>
    <submittedName>
        <fullName evidence="6">Disulfide bond formation protein DsbB</fullName>
    </submittedName>
</protein>
<feature type="transmembrane region" description="Helical" evidence="5">
    <location>
        <begin position="16"/>
        <end position="35"/>
    </location>
</feature>
<feature type="transmembrane region" description="Helical" evidence="5">
    <location>
        <begin position="47"/>
        <end position="64"/>
    </location>
</feature>
<evidence type="ECO:0000256" key="5">
    <source>
        <dbReference type="SAM" id="Phobius"/>
    </source>
</evidence>
<feature type="transmembrane region" description="Helical" evidence="5">
    <location>
        <begin position="111"/>
        <end position="132"/>
    </location>
</feature>
<comment type="subcellular location">
    <subcellularLocation>
        <location evidence="1">Membrane</location>
        <topology evidence="1">Multi-pass membrane protein</topology>
    </subcellularLocation>
</comment>
<dbReference type="SUPFAM" id="SSF158442">
    <property type="entry name" value="DsbB-like"/>
    <property type="match status" value="1"/>
</dbReference>
<dbReference type="InterPro" id="IPR003752">
    <property type="entry name" value="DiS_bond_form_DsbB/BdbC"/>
</dbReference>
<dbReference type="GO" id="GO:0006457">
    <property type="term" value="P:protein folding"/>
    <property type="evidence" value="ECO:0007669"/>
    <property type="project" value="InterPro"/>
</dbReference>
<dbReference type="Proteomes" id="UP000214603">
    <property type="component" value="Unassembled WGS sequence"/>
</dbReference>
<dbReference type="InterPro" id="IPR023380">
    <property type="entry name" value="DsbB-like_sf"/>
</dbReference>
<evidence type="ECO:0000256" key="1">
    <source>
        <dbReference type="ARBA" id="ARBA00004141"/>
    </source>
</evidence>
<reference evidence="7" key="1">
    <citation type="submission" date="2017-06" db="EMBL/GenBank/DDBJ databases">
        <title>Herbaspirillum phytohormonus sp. nov., isolated from the root nodule of Robinia pseudoacacia in lead-zinc mine.</title>
        <authorList>
            <person name="Fan M."/>
            <person name="Lin Y."/>
        </authorList>
    </citation>
    <scope>NUCLEOTIDE SEQUENCE [LARGE SCALE GENOMIC DNA]</scope>
    <source>
        <strain evidence="7">SC-089</strain>
    </source>
</reference>
<dbReference type="GO" id="GO:0016020">
    <property type="term" value="C:membrane"/>
    <property type="evidence" value="ECO:0007669"/>
    <property type="project" value="UniProtKB-SubCell"/>
</dbReference>
<feature type="transmembrane region" description="Helical" evidence="5">
    <location>
        <begin position="144"/>
        <end position="165"/>
    </location>
</feature>
<dbReference type="GO" id="GO:0015035">
    <property type="term" value="F:protein-disulfide reductase activity"/>
    <property type="evidence" value="ECO:0007669"/>
    <property type="project" value="InterPro"/>
</dbReference>
<name>A0A225MY70_9BURK</name>
<evidence type="ECO:0000256" key="2">
    <source>
        <dbReference type="ARBA" id="ARBA00022692"/>
    </source>
</evidence>
<organism evidence="6 7">
    <name type="scientific">Candidimonas nitroreducens</name>
    <dbReference type="NCBI Taxonomy" id="683354"/>
    <lineage>
        <taxon>Bacteria</taxon>
        <taxon>Pseudomonadati</taxon>
        <taxon>Pseudomonadota</taxon>
        <taxon>Betaproteobacteria</taxon>
        <taxon>Burkholderiales</taxon>
        <taxon>Alcaligenaceae</taxon>
        <taxon>Candidimonas</taxon>
    </lineage>
</organism>
<keyword evidence="2 5" id="KW-0812">Transmembrane</keyword>
<evidence type="ECO:0000313" key="7">
    <source>
        <dbReference type="Proteomes" id="UP000214603"/>
    </source>
</evidence>
<keyword evidence="4 5" id="KW-0472">Membrane</keyword>
<evidence type="ECO:0000256" key="3">
    <source>
        <dbReference type="ARBA" id="ARBA00022989"/>
    </source>
</evidence>
<dbReference type="OrthoDB" id="3711263at2"/>